<dbReference type="PANTHER" id="PTHR10628:SF30">
    <property type="entry name" value="EXO-ALPHA-SIALIDASE"/>
    <property type="match status" value="1"/>
</dbReference>
<dbReference type="Gene3D" id="2.120.10.10">
    <property type="match status" value="1"/>
</dbReference>
<comment type="caution">
    <text evidence="4">The sequence shown here is derived from an EMBL/GenBank/DDBJ whole genome shotgun (WGS) entry which is preliminary data.</text>
</comment>
<reference evidence="4 5" key="1">
    <citation type="journal article" date="2019" name="Int. J. Syst. Evol. Microbiol.">
        <title>The Global Catalogue of Microorganisms (GCM) 10K type strain sequencing project: providing services to taxonomists for standard genome sequencing and annotation.</title>
        <authorList>
            <consortium name="The Broad Institute Genomics Platform"/>
            <consortium name="The Broad Institute Genome Sequencing Center for Infectious Disease"/>
            <person name="Wu L."/>
            <person name="Ma J."/>
        </authorList>
    </citation>
    <scope>NUCLEOTIDE SEQUENCE [LARGE SCALE GENOMIC DNA]</scope>
    <source>
        <strain evidence="4 5">JCM 16117</strain>
    </source>
</reference>
<dbReference type="EC" id="3.2.1.18" evidence="3"/>
<evidence type="ECO:0000256" key="2">
    <source>
        <dbReference type="ARBA" id="ARBA00009348"/>
    </source>
</evidence>
<dbReference type="PROSITE" id="PS51318">
    <property type="entry name" value="TAT"/>
    <property type="match status" value="1"/>
</dbReference>
<evidence type="ECO:0000256" key="1">
    <source>
        <dbReference type="ARBA" id="ARBA00000427"/>
    </source>
</evidence>
<dbReference type="EMBL" id="BAAAQY010000015">
    <property type="protein sequence ID" value="GAA2249316.1"/>
    <property type="molecule type" value="Genomic_DNA"/>
</dbReference>
<keyword evidence="5" id="KW-1185">Reference proteome</keyword>
<dbReference type="Proteomes" id="UP001500929">
    <property type="component" value="Unassembled WGS sequence"/>
</dbReference>
<dbReference type="CDD" id="cd15482">
    <property type="entry name" value="Sialidase_non-viral"/>
    <property type="match status" value="1"/>
</dbReference>
<gene>
    <name evidence="4" type="ORF">GCM10009851_38580</name>
</gene>
<dbReference type="InterPro" id="IPR006311">
    <property type="entry name" value="TAT_signal"/>
</dbReference>
<evidence type="ECO:0000313" key="4">
    <source>
        <dbReference type="EMBL" id="GAA2249316.1"/>
    </source>
</evidence>
<dbReference type="PANTHER" id="PTHR10628">
    <property type="entry name" value="SIALIDASE"/>
    <property type="match status" value="1"/>
</dbReference>
<dbReference type="InterPro" id="IPR026856">
    <property type="entry name" value="Sialidase_fam"/>
</dbReference>
<evidence type="ECO:0000256" key="3">
    <source>
        <dbReference type="ARBA" id="ARBA00012733"/>
    </source>
</evidence>
<sequence length="366" mass="38498">MTEHQPPTALAPAGLTRRGFIALGSGLGAAALTGLSFANGPRASAAPLFDDVGVVSNDVHHLPTIIHVEGSTLVIAAQRRRAVASGVHPDKGAADIVTFRSTDGGATWGPMRYVYQTSGTTGDCGYAPVVTMIDGELSILHTVGPQDWAVTDLEPHQRFSPDGGDTWGADSTPVITSAHDNGLPTNGGKGFQFPTGRVVAPGRNCLLYSDDGGASWTATPEILGNVETKTVPYFLSGAISRTALAPWRTSSTTSGRIGKARLADFYQQAATVNHTFGADFNIGFSRYDGTRLLQTGSRSNQLYARLSANEGVSWTNEKNITGSAPSARYSDVAVTDDGTIVVVFMQNGSPGAALRVVRFNLEWLTS</sequence>
<dbReference type="RefSeq" id="WP_259481559.1">
    <property type="nucleotide sequence ID" value="NZ_BAAAQY010000015.1"/>
</dbReference>
<dbReference type="InterPro" id="IPR036278">
    <property type="entry name" value="Sialidase_sf"/>
</dbReference>
<comment type="similarity">
    <text evidence="2">Belongs to the glycosyl hydrolase 33 family.</text>
</comment>
<name>A0ABN3E670_9MICO</name>
<accession>A0ABN3E670</accession>
<dbReference type="SUPFAM" id="SSF50939">
    <property type="entry name" value="Sialidases"/>
    <property type="match status" value="1"/>
</dbReference>
<protein>
    <recommendedName>
        <fullName evidence="3">exo-alpha-sialidase</fullName>
        <ecNumber evidence="3">3.2.1.18</ecNumber>
    </recommendedName>
</protein>
<proteinExistence type="inferred from homology"/>
<evidence type="ECO:0000313" key="5">
    <source>
        <dbReference type="Proteomes" id="UP001500929"/>
    </source>
</evidence>
<comment type="catalytic activity">
    <reaction evidence="1">
        <text>Hydrolysis of alpha-(2-&gt;3)-, alpha-(2-&gt;6)-, alpha-(2-&gt;8)- glycosidic linkages of terminal sialic acid residues in oligosaccharides, glycoproteins, glycolipids, colominic acid and synthetic substrates.</text>
        <dbReference type="EC" id="3.2.1.18"/>
    </reaction>
</comment>
<organism evidence="4 5">
    <name type="scientific">Herbiconiux moechotypicola</name>
    <dbReference type="NCBI Taxonomy" id="637393"/>
    <lineage>
        <taxon>Bacteria</taxon>
        <taxon>Bacillati</taxon>
        <taxon>Actinomycetota</taxon>
        <taxon>Actinomycetes</taxon>
        <taxon>Micrococcales</taxon>
        <taxon>Microbacteriaceae</taxon>
        <taxon>Herbiconiux</taxon>
    </lineage>
</organism>